<dbReference type="PANTHER" id="PTHR45646:SF11">
    <property type="entry name" value="SERINE_THREONINE-PROTEIN KINASE DOA"/>
    <property type="match status" value="1"/>
</dbReference>
<keyword evidence="5 7" id="KW-0067">ATP-binding</keyword>
<evidence type="ECO:0000313" key="11">
    <source>
        <dbReference type="EMBL" id="PFX22902.1"/>
    </source>
</evidence>
<evidence type="ECO:0000259" key="10">
    <source>
        <dbReference type="PROSITE" id="PS50011"/>
    </source>
</evidence>
<feature type="region of interest" description="Disordered" evidence="9">
    <location>
        <begin position="30"/>
        <end position="94"/>
    </location>
</feature>
<dbReference type="AlphaFoldDB" id="A0A2B4S310"/>
<name>A0A2B4S310_STYPI</name>
<comment type="caution">
    <text evidence="11">The sequence shown here is derived from an EMBL/GenBank/DDBJ whole genome shotgun (WGS) entry which is preliminary data.</text>
</comment>
<evidence type="ECO:0000256" key="7">
    <source>
        <dbReference type="PROSITE-ProRule" id="PRU10141"/>
    </source>
</evidence>
<evidence type="ECO:0000256" key="2">
    <source>
        <dbReference type="ARBA" id="ARBA00022679"/>
    </source>
</evidence>
<evidence type="ECO:0000313" key="12">
    <source>
        <dbReference type="Proteomes" id="UP000225706"/>
    </source>
</evidence>
<evidence type="ECO:0000256" key="1">
    <source>
        <dbReference type="ARBA" id="ARBA00022527"/>
    </source>
</evidence>
<gene>
    <name evidence="11" type="primary">Clk2</name>
    <name evidence="11" type="ORF">AWC38_SpisGene12551</name>
</gene>
<feature type="binding site" evidence="7">
    <location>
        <position position="152"/>
    </location>
    <ligand>
        <name>ATP</name>
        <dbReference type="ChEBI" id="CHEBI:30616"/>
    </ligand>
</feature>
<dbReference type="PROSITE" id="PS50011">
    <property type="entry name" value="PROTEIN_KINASE_DOM"/>
    <property type="match status" value="1"/>
</dbReference>
<dbReference type="PANTHER" id="PTHR45646">
    <property type="entry name" value="SERINE/THREONINE-PROTEIN KINASE DOA-RELATED"/>
    <property type="match status" value="1"/>
</dbReference>
<reference evidence="12" key="1">
    <citation type="journal article" date="2017" name="bioRxiv">
        <title>Comparative analysis of the genomes of Stylophora pistillata and Acropora digitifera provides evidence for extensive differences between species of corals.</title>
        <authorList>
            <person name="Voolstra C.R."/>
            <person name="Li Y."/>
            <person name="Liew Y.J."/>
            <person name="Baumgarten S."/>
            <person name="Zoccola D."/>
            <person name="Flot J.-F."/>
            <person name="Tambutte S."/>
            <person name="Allemand D."/>
            <person name="Aranda M."/>
        </authorList>
    </citation>
    <scope>NUCLEOTIDE SEQUENCE [LARGE SCALE GENOMIC DNA]</scope>
</reference>
<evidence type="ECO:0000256" key="9">
    <source>
        <dbReference type="SAM" id="MobiDB-lite"/>
    </source>
</evidence>
<dbReference type="InterPro" id="IPR017441">
    <property type="entry name" value="Protein_kinase_ATP_BS"/>
</dbReference>
<dbReference type="InterPro" id="IPR008271">
    <property type="entry name" value="Ser/Thr_kinase_AS"/>
</dbReference>
<evidence type="ECO:0000256" key="5">
    <source>
        <dbReference type="ARBA" id="ARBA00022840"/>
    </source>
</evidence>
<keyword evidence="12" id="KW-1185">Reference proteome</keyword>
<dbReference type="GO" id="GO:0004674">
    <property type="term" value="F:protein serine/threonine kinase activity"/>
    <property type="evidence" value="ECO:0007669"/>
    <property type="project" value="UniProtKB-KW"/>
</dbReference>
<proteinExistence type="inferred from homology"/>
<comment type="similarity">
    <text evidence="6">Belongs to the protein kinase superfamily. CMGC Ser/Thr protein kinase family. Lammer subfamily.</text>
</comment>
<dbReference type="OrthoDB" id="283111at2759"/>
<dbReference type="STRING" id="50429.A0A2B4S310"/>
<dbReference type="EMBL" id="LSMT01000225">
    <property type="protein sequence ID" value="PFX22902.1"/>
    <property type="molecule type" value="Genomic_DNA"/>
</dbReference>
<accession>A0A2B4S310</accession>
<dbReference type="GO" id="GO:0043484">
    <property type="term" value="P:regulation of RNA splicing"/>
    <property type="evidence" value="ECO:0007669"/>
    <property type="project" value="TreeGrafter"/>
</dbReference>
<keyword evidence="4 11" id="KW-0418">Kinase</keyword>
<feature type="compositionally biased region" description="Basic residues" evidence="9">
    <location>
        <begin position="51"/>
        <end position="80"/>
    </location>
</feature>
<keyword evidence="3 7" id="KW-0547">Nucleotide-binding</keyword>
<feature type="domain" description="Protein kinase" evidence="10">
    <location>
        <begin position="123"/>
        <end position="376"/>
    </location>
</feature>
<evidence type="ECO:0000256" key="6">
    <source>
        <dbReference type="ARBA" id="ARBA00037966"/>
    </source>
</evidence>
<dbReference type="PROSITE" id="PS00107">
    <property type="entry name" value="PROTEIN_KINASE_ATP"/>
    <property type="match status" value="1"/>
</dbReference>
<evidence type="ECO:0000256" key="8">
    <source>
        <dbReference type="RuleBase" id="RU000304"/>
    </source>
</evidence>
<dbReference type="GO" id="GO:0005524">
    <property type="term" value="F:ATP binding"/>
    <property type="evidence" value="ECO:0007669"/>
    <property type="project" value="UniProtKB-UniRule"/>
</dbReference>
<dbReference type="GO" id="GO:0005634">
    <property type="term" value="C:nucleus"/>
    <property type="evidence" value="ECO:0007669"/>
    <property type="project" value="TreeGrafter"/>
</dbReference>
<dbReference type="Gene3D" id="3.30.200.20">
    <property type="entry name" value="Phosphorylase Kinase, domain 1"/>
    <property type="match status" value="1"/>
</dbReference>
<dbReference type="SMART" id="SM00220">
    <property type="entry name" value="S_TKc"/>
    <property type="match status" value="1"/>
</dbReference>
<dbReference type="InterPro" id="IPR051175">
    <property type="entry name" value="CLK_kinases"/>
</dbReference>
<dbReference type="InterPro" id="IPR000719">
    <property type="entry name" value="Prot_kinase_dom"/>
</dbReference>
<dbReference type="InterPro" id="IPR011009">
    <property type="entry name" value="Kinase-like_dom_sf"/>
</dbReference>
<sequence>MPRNGRRKRSLSSGGDSLVSYYSKHRCLDRECSPVSETRHLKRGSSSIHSRERRHNRQLSRNRSRSTRRSDRKTRRHKHRNDPPDSHAKPSCVDDPSRCFSSIKDDDDGHLIYHQGDMLHSRYVISTLLGEGTFGKVLDCYDRKSNTYVAVKVIKNVEKYREAAKLEIKVLEKIQQRDRSGRSLCIVLLDWFNHHGHMCLVFEKMGLSVFDFMKDNNYEPYPLEQVRDISYQLLVSVKFLHDMKLSHTDLKPENMLFVNSDCNVSYNPRQKRDEREVKNSDMRLIDFGSATFDHEHHSTVVSTRHYRAPEVILGKLDWDERSSAGRYVRENCKALKKYKRGDGETHELFFNLIEHLLEYEPDRRLSANEAICHPFFYGMMIHTSANRHSHSKSR</sequence>
<dbReference type="Pfam" id="PF00069">
    <property type="entry name" value="Pkinase"/>
    <property type="match status" value="1"/>
</dbReference>
<keyword evidence="2" id="KW-0808">Transferase</keyword>
<dbReference type="Gene3D" id="1.10.510.10">
    <property type="entry name" value="Transferase(Phosphotransferase) domain 1"/>
    <property type="match status" value="2"/>
</dbReference>
<dbReference type="PROSITE" id="PS00108">
    <property type="entry name" value="PROTEIN_KINASE_ST"/>
    <property type="match status" value="1"/>
</dbReference>
<evidence type="ECO:0000256" key="3">
    <source>
        <dbReference type="ARBA" id="ARBA00022741"/>
    </source>
</evidence>
<dbReference type="SUPFAM" id="SSF56112">
    <property type="entry name" value="Protein kinase-like (PK-like)"/>
    <property type="match status" value="1"/>
</dbReference>
<protein>
    <submittedName>
        <fullName evidence="11">Dual specificity protein kinase CLK2</fullName>
    </submittedName>
</protein>
<evidence type="ECO:0000256" key="4">
    <source>
        <dbReference type="ARBA" id="ARBA00022777"/>
    </source>
</evidence>
<dbReference type="Proteomes" id="UP000225706">
    <property type="component" value="Unassembled WGS sequence"/>
</dbReference>
<organism evidence="11 12">
    <name type="scientific">Stylophora pistillata</name>
    <name type="common">Smooth cauliflower coral</name>
    <dbReference type="NCBI Taxonomy" id="50429"/>
    <lineage>
        <taxon>Eukaryota</taxon>
        <taxon>Metazoa</taxon>
        <taxon>Cnidaria</taxon>
        <taxon>Anthozoa</taxon>
        <taxon>Hexacorallia</taxon>
        <taxon>Scleractinia</taxon>
        <taxon>Astrocoeniina</taxon>
        <taxon>Pocilloporidae</taxon>
        <taxon>Stylophora</taxon>
    </lineage>
</organism>
<keyword evidence="1 8" id="KW-0723">Serine/threonine-protein kinase</keyword>